<comment type="caution">
    <text evidence="4">The sequence shown here is derived from an EMBL/GenBank/DDBJ whole genome shotgun (WGS) entry which is preliminary data.</text>
</comment>
<feature type="compositionally biased region" description="Basic and acidic residues" evidence="2">
    <location>
        <begin position="581"/>
        <end position="591"/>
    </location>
</feature>
<feature type="region of interest" description="Disordered" evidence="2">
    <location>
        <begin position="294"/>
        <end position="319"/>
    </location>
</feature>
<dbReference type="PROSITE" id="PS51391">
    <property type="entry name" value="CID"/>
    <property type="match status" value="1"/>
</dbReference>
<feature type="region of interest" description="Disordered" evidence="2">
    <location>
        <begin position="1030"/>
        <end position="1095"/>
    </location>
</feature>
<dbReference type="Pfam" id="PF04818">
    <property type="entry name" value="CID"/>
    <property type="match status" value="1"/>
</dbReference>
<dbReference type="Pfam" id="PF20845">
    <property type="entry name" value="Pcf11_helical"/>
    <property type="match status" value="1"/>
</dbReference>
<accession>A0ABR1B937</accession>
<dbReference type="SMART" id="SM00582">
    <property type="entry name" value="RPR"/>
    <property type="match status" value="1"/>
</dbReference>
<dbReference type="Gene3D" id="1.25.40.90">
    <property type="match status" value="1"/>
</dbReference>
<sequence>MSKEVAEEYLSSLADLTVNSKPLINMLTMLADENVDHAPAIVQVIENHLEKVPPEVKLPILYLIDSIIKNVSKVYVPLFTQNIVNVFVSVFEKVDERTRLNMYKLRQTWADVFPARKLYVLDLRVKDIDHAWPVTAPTPTSIHFNPKFLGNKTTATESSSAATAPQNSTPATGTTTTSTTELPESVLREQLLKKQQILIELQQKKLELQLMQTKAIIEGQENQLGDGNGQVLLGNLVRPPLNEETAKLFSQRAGVKPMAVVMPPSSSTKFNTSNSVQNKTKIAPANVQLIKAAKSRDPRLARQQRQQQNKASTEVSHKEQEIYNRQLAMLKAPLLEQATPVVPAQKVLGDSNVKGHITFNVQGHPEKDRLNAKNKKQIKESMINDNSKNKSKPVSSKEFKGSPTKVSKTVTSKSSRNLSSRERRNLSSRAKTPPKNERSASPGNHRSDSPAKDARWSKDSHRHSRSHSTKSSSKVGSNKSSNSPSKVEQDSLEVYSPKDSNSPDGSDISKKSHRKSKKKHKRGDNYYEKETGTQSKEAEENSPGKKKLRTRSDVSTPVTIDLRDLDDTSSVLPGFQCENQEVTKRETERTDISGCTLKSKGNSDYKKDEKLEKHKVKHREKSETFLDENQKPDKLAPLDLELIESSPSPEPPPPPIISRSEDDSLNEKKDEIDFDEGSEDEKESRNEVTGFKDMKGVSKGRNYIRRNRELSTSPTKEITGDVDFRNVGPPEKQARLLLEEDKSNVIESKKLLSESLVNVSGKDVDLRLLTIRGGSPKKKRLSTETKVEEPPKKKNKSEIFDELFGTEDVDLRKITRGTLSSADGLPSPPPPPVISNGPAVPQVAAIAPLVIGDSSKPLIRDATNELGESDVRERDGFDRGRFNRRTWTDLKLKPEAEIKPLKLPTQLELEIDSRKDNSFPAFDSSEKGSKKHFKDRSSPRGELDRLGRPLLYNKLPNDPRARRESLGVLDGRDTDLRRLEGLMDRDYDTNINVNMIIAQAGDQVRNGTMTLQEYNELLKQVIHVNEKQKLREAQNKSRQEIRKSQHHHRNRRSPNRFGPQNRKSPPVRHDDERRDRRPFNDIDERLPMPWRNMNQHNESSGGFNRLPYGVKRTAFDVPEYNDRQVKPEIWEEDSKCLRNVDDFDKTENRIRDVMCNERTHDCVDVPPADPEVLEMIAKDPMKSINIDGTARDIRFFGDTAIVMLSWDDPKEISFEDGIRRVAIGDLNITCALNDPCIMFMLNGNPHRIRLGAPTRELYIDDEFYEAHFGGPPVQVDIDGLPYLVQLEGPPPQVKIGKKRMDLICGRVNMIVDAAAMLPLYLDAKPQRFDLKSRPYVFRIVNNLKTLLVNEVPVDIQFGGGCRQICGYGNLHFLRLSVLPNGVEPGRVRIVNMENNSLTSLSSVGSGKSSPPVANAQLPSVSIEPNLANSGVEVGQQQPSAKTMGAPLDILTSLMSGVSAPEQSVGFNYQVESQDKQVTCASVRQETEPTTSQTQASTIPFLGSGININDLFQRLVASGIVPTLSGAVGNTQKSQPEVQVKPMDFSDTNALRERQPSYINTLYSGIQCSSCGVRFSPEETVKYSRHLDWHFRQNRREKDAARKGQSRKWYYDVSDWIQFEEIEDLEERAQSWFEAEATTNTEENNEQEEIKSVPAPSGQGITKCELCRDEFETYYNEEKEEWHLKPCIVVDAKYYHPLCYEDLSNLPEDSLLVDKTADDVIVKEDTLEENVEMLETVNVDEEKEEEEEIEKNIQESEKFEGEKESKISHEDLIPEVVEPSAENLELDIGVIDDEEKEPDEAVIKTLLKELVNCIVFKNEIDLSQELTKEVEEEEEKMIGENDQEEEIEVLESVPVEAKKNIIDVVNLVEKMDDEDEIVYQRKTPSPIVLIPPAKIKQEPVDEMESPLAVVDQTYTNVVSSIDGNVEMIDTPQIAQPAPSRIKITFNKPITMDQNAGKQVGKETSVTPVDEDDPDPLPLKPKKPRIAEREMTVYLPCVRGTEVSGLCSIM</sequence>
<feature type="region of interest" description="Disordered" evidence="2">
    <location>
        <begin position="379"/>
        <end position="728"/>
    </location>
</feature>
<dbReference type="PANTHER" id="PTHR15921:SF3">
    <property type="entry name" value="PRE-MRNA CLEAVAGE COMPLEX 2 PROTEIN PCF11"/>
    <property type="match status" value="1"/>
</dbReference>
<dbReference type="EMBL" id="JAWJWF010000002">
    <property type="protein sequence ID" value="KAK6637644.1"/>
    <property type="molecule type" value="Genomic_DNA"/>
</dbReference>
<feature type="compositionally biased region" description="Low complexity" evidence="2">
    <location>
        <begin position="469"/>
        <end position="486"/>
    </location>
</feature>
<feature type="compositionally biased region" description="Basic and acidic residues" evidence="2">
    <location>
        <begin position="957"/>
        <end position="966"/>
    </location>
</feature>
<feature type="compositionally biased region" description="Basic residues" evidence="2">
    <location>
        <begin position="511"/>
        <end position="522"/>
    </location>
</feature>
<dbReference type="Pfam" id="PF21936">
    <property type="entry name" value="Pcf11_C"/>
    <property type="match status" value="1"/>
</dbReference>
<proteinExistence type="predicted"/>
<feature type="compositionally biased region" description="Basic residues" evidence="2">
    <location>
        <begin position="1044"/>
        <end position="1054"/>
    </location>
</feature>
<feature type="compositionally biased region" description="Basic and acidic residues" evidence="2">
    <location>
        <begin position="682"/>
        <end position="696"/>
    </location>
</feature>
<dbReference type="InterPro" id="IPR047415">
    <property type="entry name" value="Pcf11_CID"/>
</dbReference>
<feature type="compositionally biased region" description="Basic and acidic residues" evidence="2">
    <location>
        <begin position="620"/>
        <end position="636"/>
    </location>
</feature>
<evidence type="ECO:0000256" key="1">
    <source>
        <dbReference type="SAM" id="Coils"/>
    </source>
</evidence>
<protein>
    <recommendedName>
        <fullName evidence="3">CID domain-containing protein</fullName>
    </recommendedName>
</protein>
<name>A0ABR1B937_POLSC</name>
<feature type="compositionally biased region" description="Low complexity" evidence="2">
    <location>
        <begin position="404"/>
        <end position="418"/>
    </location>
</feature>
<feature type="compositionally biased region" description="Basic and acidic residues" evidence="2">
    <location>
        <begin position="523"/>
        <end position="543"/>
    </location>
</feature>
<feature type="compositionally biased region" description="Basic and acidic residues" evidence="2">
    <location>
        <begin position="659"/>
        <end position="671"/>
    </location>
</feature>
<dbReference type="InterPro" id="IPR021605">
    <property type="entry name" value="Pcf11_Clp1-ID"/>
</dbReference>
<feature type="compositionally biased region" description="Basic and acidic residues" evidence="2">
    <location>
        <begin position="1749"/>
        <end position="1766"/>
    </location>
</feature>
<feature type="compositionally biased region" description="Low complexity" evidence="2">
    <location>
        <begin position="637"/>
        <end position="647"/>
    </location>
</feature>
<feature type="compositionally biased region" description="Polar residues" evidence="2">
    <location>
        <begin position="1951"/>
        <end position="1965"/>
    </location>
</feature>
<organism evidence="4 5">
    <name type="scientific">Polyplax serrata</name>
    <name type="common">Common mouse louse</name>
    <dbReference type="NCBI Taxonomy" id="468196"/>
    <lineage>
        <taxon>Eukaryota</taxon>
        <taxon>Metazoa</taxon>
        <taxon>Ecdysozoa</taxon>
        <taxon>Arthropoda</taxon>
        <taxon>Hexapoda</taxon>
        <taxon>Insecta</taxon>
        <taxon>Pterygota</taxon>
        <taxon>Neoptera</taxon>
        <taxon>Paraneoptera</taxon>
        <taxon>Psocodea</taxon>
        <taxon>Troctomorpha</taxon>
        <taxon>Phthiraptera</taxon>
        <taxon>Anoplura</taxon>
        <taxon>Polyplacidae</taxon>
        <taxon>Polyplax</taxon>
    </lineage>
</organism>
<feature type="region of interest" description="Disordered" evidence="2">
    <location>
        <begin position="1951"/>
        <end position="1982"/>
    </location>
</feature>
<dbReference type="SUPFAM" id="SSF48464">
    <property type="entry name" value="ENTH/VHS domain"/>
    <property type="match status" value="1"/>
</dbReference>
<gene>
    <name evidence="4" type="ORF">RUM44_008066</name>
</gene>
<dbReference type="InterPro" id="IPR048830">
    <property type="entry name" value="PCF11_helical"/>
</dbReference>
<feature type="compositionally biased region" description="Acidic residues" evidence="2">
    <location>
        <begin position="1738"/>
        <end position="1748"/>
    </location>
</feature>
<keyword evidence="5" id="KW-1185">Reference proteome</keyword>
<dbReference type="Pfam" id="PF11526">
    <property type="entry name" value="Pfc11_Clp1_ID"/>
    <property type="match status" value="1"/>
</dbReference>
<evidence type="ECO:0000259" key="3">
    <source>
        <dbReference type="PROSITE" id="PS51391"/>
    </source>
</evidence>
<evidence type="ECO:0000313" key="5">
    <source>
        <dbReference type="Proteomes" id="UP001359485"/>
    </source>
</evidence>
<dbReference type="Proteomes" id="UP001359485">
    <property type="component" value="Unassembled WGS sequence"/>
</dbReference>
<feature type="compositionally biased region" description="Basic and acidic residues" evidence="2">
    <location>
        <begin position="935"/>
        <end position="947"/>
    </location>
</feature>
<feature type="compositionally biased region" description="Low complexity" evidence="2">
    <location>
        <begin position="154"/>
        <end position="180"/>
    </location>
</feature>
<keyword evidence="1" id="KW-0175">Coiled coil</keyword>
<feature type="coiled-coil region" evidence="1">
    <location>
        <begin position="1815"/>
        <end position="1842"/>
    </location>
</feature>
<feature type="region of interest" description="Disordered" evidence="2">
    <location>
        <begin position="154"/>
        <end position="182"/>
    </location>
</feature>
<evidence type="ECO:0000313" key="4">
    <source>
        <dbReference type="EMBL" id="KAK6637644.1"/>
    </source>
</evidence>
<dbReference type="InterPro" id="IPR045154">
    <property type="entry name" value="PCF11-like"/>
</dbReference>
<feature type="compositionally biased region" description="Acidic residues" evidence="2">
    <location>
        <begin position="672"/>
        <end position="681"/>
    </location>
</feature>
<feature type="compositionally biased region" description="Basic and acidic residues" evidence="2">
    <location>
        <begin position="445"/>
        <end position="459"/>
    </location>
</feature>
<dbReference type="CDD" id="cd16982">
    <property type="entry name" value="CID_Pcf11"/>
    <property type="match status" value="1"/>
</dbReference>
<feature type="compositionally biased region" description="Polar residues" evidence="2">
    <location>
        <begin position="303"/>
        <end position="314"/>
    </location>
</feature>
<feature type="region of interest" description="Disordered" evidence="2">
    <location>
        <begin position="914"/>
        <end position="966"/>
    </location>
</feature>
<feature type="compositionally biased region" description="Basic and acidic residues" evidence="2">
    <location>
        <begin position="1030"/>
        <end position="1043"/>
    </location>
</feature>
<feature type="region of interest" description="Disordered" evidence="2">
    <location>
        <begin position="1738"/>
        <end position="1766"/>
    </location>
</feature>
<evidence type="ECO:0000256" key="2">
    <source>
        <dbReference type="SAM" id="MobiDB-lite"/>
    </source>
</evidence>
<feature type="domain" description="CID" evidence="3">
    <location>
        <begin position="1"/>
        <end position="129"/>
    </location>
</feature>
<reference evidence="4 5" key="1">
    <citation type="submission" date="2023-09" db="EMBL/GenBank/DDBJ databases">
        <title>Genomes of two closely related lineages of the louse Polyplax serrata with different host specificities.</title>
        <authorList>
            <person name="Martinu J."/>
            <person name="Tarabai H."/>
            <person name="Stefka J."/>
            <person name="Hypsa V."/>
        </authorList>
    </citation>
    <scope>NUCLEOTIDE SEQUENCE [LARGE SCALE GENOMIC DNA]</scope>
    <source>
        <strain evidence="4">98ZLc_SE</strain>
    </source>
</reference>
<dbReference type="InterPro" id="IPR054127">
    <property type="entry name" value="Pcf11_C"/>
</dbReference>
<dbReference type="PANTHER" id="PTHR15921">
    <property type="entry name" value="PRE-MRNA CLEAVAGE COMPLEX II"/>
    <property type="match status" value="1"/>
</dbReference>
<feature type="compositionally biased region" description="Basic and acidic residues" evidence="2">
    <location>
        <begin position="1067"/>
        <end position="1086"/>
    </location>
</feature>
<dbReference type="InterPro" id="IPR008942">
    <property type="entry name" value="ENTH_VHS"/>
</dbReference>
<feature type="compositionally biased region" description="Basic and acidic residues" evidence="2">
    <location>
        <begin position="601"/>
        <end position="612"/>
    </location>
</feature>
<feature type="compositionally biased region" description="Basic and acidic residues" evidence="2">
    <location>
        <begin position="781"/>
        <end position="795"/>
    </location>
</feature>
<feature type="region of interest" description="Disordered" evidence="2">
    <location>
        <begin position="773"/>
        <end position="795"/>
    </location>
</feature>
<dbReference type="InterPro" id="IPR006569">
    <property type="entry name" value="CID_dom"/>
</dbReference>